<dbReference type="Gene3D" id="1.20.120.1630">
    <property type="match status" value="1"/>
</dbReference>
<evidence type="ECO:0000313" key="8">
    <source>
        <dbReference type="Proteomes" id="UP001602245"/>
    </source>
</evidence>
<gene>
    <name evidence="7" type="ORF">ACFY35_49605</name>
</gene>
<evidence type="ECO:0000256" key="4">
    <source>
        <dbReference type="ARBA" id="ARBA00023136"/>
    </source>
</evidence>
<keyword evidence="3 5" id="KW-1133">Transmembrane helix</keyword>
<comment type="subcellular location">
    <subcellularLocation>
        <location evidence="1">Membrane</location>
        <topology evidence="1">Multi-pass membrane protein</topology>
    </subcellularLocation>
</comment>
<keyword evidence="2 5" id="KW-0812">Transmembrane</keyword>
<organism evidence="7 8">
    <name type="scientific">Paractinoplanes globisporus</name>
    <dbReference type="NCBI Taxonomy" id="113565"/>
    <lineage>
        <taxon>Bacteria</taxon>
        <taxon>Bacillati</taxon>
        <taxon>Actinomycetota</taxon>
        <taxon>Actinomycetes</taxon>
        <taxon>Micromonosporales</taxon>
        <taxon>Micromonosporaceae</taxon>
        <taxon>Paractinoplanes</taxon>
    </lineage>
</organism>
<dbReference type="GO" id="GO:0032259">
    <property type="term" value="P:methylation"/>
    <property type="evidence" value="ECO:0007669"/>
    <property type="project" value="UniProtKB-KW"/>
</dbReference>
<evidence type="ECO:0000313" key="7">
    <source>
        <dbReference type="EMBL" id="MFF5297540.1"/>
    </source>
</evidence>
<comment type="caution">
    <text evidence="7">The sequence shown here is derived from an EMBL/GenBank/DDBJ whole genome shotgun (WGS) entry which is preliminary data.</text>
</comment>
<evidence type="ECO:0000256" key="3">
    <source>
        <dbReference type="ARBA" id="ARBA00022989"/>
    </source>
</evidence>
<feature type="domain" description="3-oxo-5-alpha-steroid 4-dehydrogenase C-terminal" evidence="6">
    <location>
        <begin position="101"/>
        <end position="249"/>
    </location>
</feature>
<keyword evidence="4 5" id="KW-0472">Membrane</keyword>
<feature type="transmembrane region" description="Helical" evidence="5">
    <location>
        <begin position="141"/>
        <end position="158"/>
    </location>
</feature>
<dbReference type="GO" id="GO:0008168">
    <property type="term" value="F:methyltransferase activity"/>
    <property type="evidence" value="ECO:0007669"/>
    <property type="project" value="UniProtKB-KW"/>
</dbReference>
<dbReference type="InterPro" id="IPR039357">
    <property type="entry name" value="SRD5A/TECR"/>
</dbReference>
<dbReference type="Proteomes" id="UP001602245">
    <property type="component" value="Unassembled WGS sequence"/>
</dbReference>
<dbReference type="InterPro" id="IPR001104">
    <property type="entry name" value="3-oxo-5_a-steroid_4-DH_C"/>
</dbReference>
<evidence type="ECO:0000256" key="1">
    <source>
        <dbReference type="ARBA" id="ARBA00004141"/>
    </source>
</evidence>
<keyword evidence="8" id="KW-1185">Reference proteome</keyword>
<dbReference type="PANTHER" id="PTHR10556:SF43">
    <property type="entry name" value="STEROID 5-ALPHA-REDUCTASE DET2"/>
    <property type="match status" value="1"/>
</dbReference>
<feature type="transmembrane region" description="Helical" evidence="5">
    <location>
        <begin position="6"/>
        <end position="26"/>
    </location>
</feature>
<feature type="transmembrane region" description="Helical" evidence="5">
    <location>
        <begin position="104"/>
        <end position="129"/>
    </location>
</feature>
<dbReference type="EMBL" id="JBIAZU010000012">
    <property type="protein sequence ID" value="MFF5297540.1"/>
    <property type="molecule type" value="Genomic_DNA"/>
</dbReference>
<dbReference type="PANTHER" id="PTHR10556">
    <property type="entry name" value="3-OXO-5-ALPHA-STEROID 4-DEHYDROGENASE"/>
    <property type="match status" value="1"/>
</dbReference>
<name>A0ABW6WY40_9ACTN</name>
<evidence type="ECO:0000256" key="2">
    <source>
        <dbReference type="ARBA" id="ARBA00022692"/>
    </source>
</evidence>
<feature type="transmembrane region" description="Helical" evidence="5">
    <location>
        <begin position="46"/>
        <end position="66"/>
    </location>
</feature>
<keyword evidence="7" id="KW-0808">Transferase</keyword>
<protein>
    <submittedName>
        <fullName evidence="7">Methyltransferase</fullName>
    </submittedName>
</protein>
<sequence length="249" mass="28188">MPNWYRLLVLLEIALAVVTFVALRFITAPYGRHLREGWGVTVPARAGWLVMESVSPLLFAILFLSGPRRADLVALVLLAMWQSHYLYRAFIYPFLLRGGRRMPVVVVLLAIAFNVLNASVNAYWVGWIGRYPVSWLADPRFLVGAALFAGGLTLHVWADRKLRRLRASTSNGYQIPYGGAYRWVSCPNYLGEIVEWTGWAIATWSPAGLAFALYTAANLAPRAIDHHAWYHQQFPDYPAERRALIPYVL</sequence>
<dbReference type="Pfam" id="PF02544">
    <property type="entry name" value="Steroid_dh"/>
    <property type="match status" value="1"/>
</dbReference>
<proteinExistence type="predicted"/>
<dbReference type="PROSITE" id="PS50244">
    <property type="entry name" value="S5A_REDUCTASE"/>
    <property type="match status" value="1"/>
</dbReference>
<evidence type="ECO:0000256" key="5">
    <source>
        <dbReference type="SAM" id="Phobius"/>
    </source>
</evidence>
<dbReference type="InterPro" id="IPR016636">
    <property type="entry name" value="3-oxo-5-alpha-steroid_4-DH"/>
</dbReference>
<reference evidence="7 8" key="1">
    <citation type="submission" date="2024-10" db="EMBL/GenBank/DDBJ databases">
        <title>The Natural Products Discovery Center: Release of the First 8490 Sequenced Strains for Exploring Actinobacteria Biosynthetic Diversity.</title>
        <authorList>
            <person name="Kalkreuter E."/>
            <person name="Kautsar S.A."/>
            <person name="Yang D."/>
            <person name="Bader C.D."/>
            <person name="Teijaro C.N."/>
            <person name="Fluegel L."/>
            <person name="Davis C.M."/>
            <person name="Simpson J.R."/>
            <person name="Lauterbach L."/>
            <person name="Steele A.D."/>
            <person name="Gui C."/>
            <person name="Meng S."/>
            <person name="Li G."/>
            <person name="Viehrig K."/>
            <person name="Ye F."/>
            <person name="Su P."/>
            <person name="Kiefer A.F."/>
            <person name="Nichols A."/>
            <person name="Cepeda A.J."/>
            <person name="Yan W."/>
            <person name="Fan B."/>
            <person name="Jiang Y."/>
            <person name="Adhikari A."/>
            <person name="Zheng C.-J."/>
            <person name="Schuster L."/>
            <person name="Cowan T.M."/>
            <person name="Smanski M.J."/>
            <person name="Chevrette M.G."/>
            <person name="De Carvalho L.P.S."/>
            <person name="Shen B."/>
        </authorList>
    </citation>
    <scope>NUCLEOTIDE SEQUENCE [LARGE SCALE GENOMIC DNA]</scope>
    <source>
        <strain evidence="7 8">NPDC000087</strain>
    </source>
</reference>
<dbReference type="PIRSF" id="PIRSF015596">
    <property type="entry name" value="5_alpha-SR2"/>
    <property type="match status" value="1"/>
</dbReference>
<keyword evidence="7" id="KW-0489">Methyltransferase</keyword>
<evidence type="ECO:0000259" key="6">
    <source>
        <dbReference type="Pfam" id="PF02544"/>
    </source>
</evidence>
<dbReference type="RefSeq" id="WP_020513965.1">
    <property type="nucleotide sequence ID" value="NZ_JBIAZU010000012.1"/>
</dbReference>
<accession>A0ABW6WY40</accession>